<dbReference type="InterPro" id="IPR012337">
    <property type="entry name" value="RNaseH-like_sf"/>
</dbReference>
<dbReference type="Proteomes" id="UP000247702">
    <property type="component" value="Unassembled WGS sequence"/>
</dbReference>
<evidence type="ECO:0000313" key="1">
    <source>
        <dbReference type="EMBL" id="GBB96116.1"/>
    </source>
</evidence>
<gene>
    <name evidence="1" type="ORF">RclHR1_02690001</name>
</gene>
<evidence type="ECO:0000313" key="2">
    <source>
        <dbReference type="Proteomes" id="UP000247702"/>
    </source>
</evidence>
<dbReference type="SUPFAM" id="SSF53098">
    <property type="entry name" value="Ribonuclease H-like"/>
    <property type="match status" value="1"/>
</dbReference>
<dbReference type="EMBL" id="BEXD01001879">
    <property type="protein sequence ID" value="GBB96116.1"/>
    <property type="molecule type" value="Genomic_DNA"/>
</dbReference>
<keyword evidence="2" id="KW-1185">Reference proteome</keyword>
<dbReference type="Gene3D" id="3.30.420.10">
    <property type="entry name" value="Ribonuclease H-like superfamily/Ribonuclease H"/>
    <property type="match status" value="1"/>
</dbReference>
<dbReference type="GO" id="GO:0003676">
    <property type="term" value="F:nucleic acid binding"/>
    <property type="evidence" value="ECO:0007669"/>
    <property type="project" value="InterPro"/>
</dbReference>
<accession>A0A2Z6RVR3</accession>
<dbReference type="AlphaFoldDB" id="A0A2Z6RVR3"/>
<proteinExistence type="predicted"/>
<reference evidence="1 2" key="1">
    <citation type="submission" date="2017-11" db="EMBL/GenBank/DDBJ databases">
        <title>The genome of Rhizophagus clarus HR1 reveals common genetic basis of auxotrophy among arbuscular mycorrhizal fungi.</title>
        <authorList>
            <person name="Kobayashi Y."/>
        </authorList>
    </citation>
    <scope>NUCLEOTIDE SEQUENCE [LARGE SCALE GENOMIC DNA]</scope>
    <source>
        <strain evidence="1 2">HR1</strain>
    </source>
</reference>
<comment type="caution">
    <text evidence="1">The sequence shown here is derived from an EMBL/GenBank/DDBJ whole genome shotgun (WGS) entry which is preliminary data.</text>
</comment>
<organism evidence="1 2">
    <name type="scientific">Rhizophagus clarus</name>
    <dbReference type="NCBI Taxonomy" id="94130"/>
    <lineage>
        <taxon>Eukaryota</taxon>
        <taxon>Fungi</taxon>
        <taxon>Fungi incertae sedis</taxon>
        <taxon>Mucoromycota</taxon>
        <taxon>Glomeromycotina</taxon>
        <taxon>Glomeromycetes</taxon>
        <taxon>Glomerales</taxon>
        <taxon>Glomeraceae</taxon>
        <taxon>Rhizophagus</taxon>
    </lineage>
</organism>
<name>A0A2Z6RVR3_9GLOM</name>
<sequence length="538" mass="62181">MITWAQYRSISRISRRVSKAKWFSRLESILMPNPHTRITHDIFHSPSTDFLINFLGSPPMIAEPKNGLFLDAITRGIADIFTKNIGMENRFGLLSIRLHDTTLTIILTISPIPRKSLYRYLCRQYTLSQPPKTVRPIGSLPHLSHPYSFRKTFLFSWHRTSFITHLRSNSPPYLLTHRMMAICGLPNVSAIFQWKQYSRRPLSNSPIWKHSQSAGLVEIYTDVTVTSRILNWPSSTRAEIYAIMLAILISPRNSTINVYTDSLLIQEKDVTLQLHKVKGHSGDPGNDRADELAKEGLDHEFAFNNIFDHGNKDLSFMPSFQGTPIEQQLRKFLKTLMNFQTNSEWSQLKINNSAFTDRSQLYDWDVTWLVIKQEGETLLHLITCDHNYSQRKIINDSLLTFIEESCAELSQHDSSPPSLATFQRLSRSLIGSSARADEWTWFLHSGCSGRFDLHYITLIRKSLQWSRAKSVTLGAKILMKTISLFRKHMWVPRCDLIIKWERSRNITQQHKRSRSTSRIRSKPFIMIPSLLQLHGSTP</sequence>
<dbReference type="InterPro" id="IPR036397">
    <property type="entry name" value="RNaseH_sf"/>
</dbReference>
<protein>
    <submittedName>
        <fullName evidence="1">Uncharacterized protein</fullName>
    </submittedName>
</protein>